<sequence length="520" mass="58432">MPGAVTSTACQTCKLRKIKASYETRDLQRLSNIANLNSSGAESSVIKIGRGFVNDDRNQVQRDVPTEQAEGSGVLKLRQSRPYRLPKRNKDPSGAESQSPQAVGHYNAFRFQTSIPRADLTTRADRVASRLVHHIKGERNWGWVFSMQYLQHLPKRLSESPSLRDTVALFCSVLGDYRRGKEATEFLTLPSYGKALNSLRRAIKTGQGLKIETLASIMMLERTESVFDRGRDNICLRHTEAIATMIQNIGPPKADDQLHLGLVSDSYGTLAVHFLKTGEDNFLSQDPWKGIIEENISTLLENKEAQPHLKRLLVLSNEGFGNLPKLVRRCQMVHFGPRDPEAAEQAAQLMTSLADMERALELAYLDLFEKTADLGLICDRADPDSITGSSYEPSSVYLAQFLVSSLGLQLYMLRMLYDCSIVYDQDETPGLYARLTELCVKVWKFAPYLKSLEACVASSTLSNILPTLEFANVEQKEVLMDMIIEMDRFRQRLPRDRFALEQASNVFTMQVTGRLPPTSL</sequence>
<gene>
    <name evidence="2" type="ORF">CBYS24578_00017852</name>
</gene>
<accession>A0A9N9UCL2</accession>
<evidence type="ECO:0000313" key="2">
    <source>
        <dbReference type="EMBL" id="CAG9983122.1"/>
    </source>
</evidence>
<reference evidence="2" key="1">
    <citation type="submission" date="2021-10" db="EMBL/GenBank/DDBJ databases">
        <authorList>
            <person name="Piombo E."/>
        </authorList>
    </citation>
    <scope>NUCLEOTIDE SEQUENCE</scope>
</reference>
<evidence type="ECO:0000313" key="3">
    <source>
        <dbReference type="Proteomes" id="UP000754883"/>
    </source>
</evidence>
<evidence type="ECO:0000256" key="1">
    <source>
        <dbReference type="SAM" id="MobiDB-lite"/>
    </source>
</evidence>
<feature type="compositionally biased region" description="Basic residues" evidence="1">
    <location>
        <begin position="78"/>
        <end position="87"/>
    </location>
</feature>
<dbReference type="AlphaFoldDB" id="A0A9N9UCL2"/>
<organism evidence="2 3">
    <name type="scientific">Clonostachys byssicola</name>
    <dbReference type="NCBI Taxonomy" id="160290"/>
    <lineage>
        <taxon>Eukaryota</taxon>
        <taxon>Fungi</taxon>
        <taxon>Dikarya</taxon>
        <taxon>Ascomycota</taxon>
        <taxon>Pezizomycotina</taxon>
        <taxon>Sordariomycetes</taxon>
        <taxon>Hypocreomycetidae</taxon>
        <taxon>Hypocreales</taxon>
        <taxon>Bionectriaceae</taxon>
        <taxon>Clonostachys</taxon>
    </lineage>
</organism>
<proteinExistence type="predicted"/>
<keyword evidence="3" id="KW-1185">Reference proteome</keyword>
<dbReference type="EMBL" id="CABFNO020001359">
    <property type="protein sequence ID" value="CAG9983122.1"/>
    <property type="molecule type" value="Genomic_DNA"/>
</dbReference>
<comment type="caution">
    <text evidence="2">The sequence shown here is derived from an EMBL/GenBank/DDBJ whole genome shotgun (WGS) entry which is preliminary data.</text>
</comment>
<dbReference type="OrthoDB" id="5128901at2759"/>
<dbReference type="PANTHER" id="PTHR38111:SF2">
    <property type="entry name" value="FINGER DOMAIN PROTEIN, PUTATIVE (AFU_ORTHOLOGUE AFUA_1G01560)-RELATED"/>
    <property type="match status" value="1"/>
</dbReference>
<protein>
    <submittedName>
        <fullName evidence="2">Uncharacterized protein</fullName>
    </submittedName>
</protein>
<feature type="region of interest" description="Disordered" evidence="1">
    <location>
        <begin position="57"/>
        <end position="102"/>
    </location>
</feature>
<dbReference type="InterPro" id="IPR053178">
    <property type="entry name" value="Osmoadaptation_assoc"/>
</dbReference>
<dbReference type="Proteomes" id="UP000754883">
    <property type="component" value="Unassembled WGS sequence"/>
</dbReference>
<name>A0A9N9UCL2_9HYPO</name>
<dbReference type="PANTHER" id="PTHR38111">
    <property type="entry name" value="ZN(2)-C6 FUNGAL-TYPE DOMAIN-CONTAINING PROTEIN-RELATED"/>
    <property type="match status" value="1"/>
</dbReference>